<evidence type="ECO:0000313" key="6">
    <source>
        <dbReference type="EMBL" id="TPX61339.1"/>
    </source>
</evidence>
<name>A0A507EB75_9FUNG</name>
<dbReference type="AlphaFoldDB" id="A0A507EB75"/>
<evidence type="ECO:0000313" key="7">
    <source>
        <dbReference type="Proteomes" id="UP000318582"/>
    </source>
</evidence>
<dbReference type="InterPro" id="IPR043573">
    <property type="entry name" value="Fig4-like"/>
</dbReference>
<feature type="domain" description="SAC" evidence="5">
    <location>
        <begin position="165"/>
        <end position="539"/>
    </location>
</feature>
<feature type="compositionally biased region" description="Basic and acidic residues" evidence="4">
    <location>
        <begin position="732"/>
        <end position="742"/>
    </location>
</feature>
<dbReference type="GO" id="GO:0043813">
    <property type="term" value="F:phosphatidylinositol-3,5-bisphosphate 5-phosphatase activity"/>
    <property type="evidence" value="ECO:0007669"/>
    <property type="project" value="InterPro"/>
</dbReference>
<dbReference type="InterPro" id="IPR002013">
    <property type="entry name" value="SAC_dom"/>
</dbReference>
<dbReference type="GO" id="GO:0046856">
    <property type="term" value="P:phosphatidylinositol dephosphorylation"/>
    <property type="evidence" value="ECO:0007669"/>
    <property type="project" value="InterPro"/>
</dbReference>
<evidence type="ECO:0000256" key="1">
    <source>
        <dbReference type="ARBA" id="ARBA00004308"/>
    </source>
</evidence>
<keyword evidence="3" id="KW-0472">Membrane</keyword>
<evidence type="ECO:0000256" key="3">
    <source>
        <dbReference type="ARBA" id="ARBA00023136"/>
    </source>
</evidence>
<sequence>MPLEEPQQKQHNEVLTESMMNAEERLVLNKFTLYETRTRFFIVGSNQSDERFRVLKIDRTDANELNVIDDEVVYSKAEIQELLSMIENGNKASGGLHKVASFFGIVGFIRFLEGYYIILITKRSVVALIGGHYIYHIDDTMVVSVPGPGAKMERRPDEARYVQVFGQVDLSKNFYFSYTYDITRTLQWNMDSPDGRQHFDYNLMFVWNSHLLRPAMETIQSDWVLPIIHGFVDQSKISVFGRNIYVALIARRSRYFAGARFLKRGVNDQGYVANDVETEQIVYDATTTSFFHPPGRYGTKPSYTSFVQHRGSIPLFWSQENAGMVAKPPIELNVIDPFFSAAALHFDNMLERYNGPIIVLNLVKSKEKNRRESILLEEFTEAVSYLNQFLPAGRKIKYIAWDMARASKSHDQDVIGVLENLAEEVLATTEFFHSGPEPYVNALARSAASSGGDSDGEKKPPAKRILGRRQHGVVRTNCIDCLDRTNAAQFVIGKCALGHQLYALGVLEHPSVPFDSDAINLLNAMYHDHGDTIALQYGGSHLVNTMETYRKISPWTSHSRDMIESIRRYYSNSFTDAEKQDAINLFLGHFIPNVSLSSSKTAMALWELASDYYLHNEEPRKKRPKRSYTSWYTPATISCNHNSCANRLQPYPRKGAFYEEYYRPKLYTSFSRLFAFNIISTNTRLPSREDVIDNSPFTVRVNPAQSNRYLMIYSLNIGGVRRWLKLTNQPHRDRDAVPEKGGARHGGAQQHNHHHANQHPEDHDAAGKTKNGLHKEAATAPWWTTSALATRLVDPQVPSSELKEYKRYIHQFKAASTLLAPTVEQPAAMQAAHSDFPIFQEYVGRSGRLPNNNNNSSSLADHFEVDSRDESLYENYVENSARTSCYVGPAVQRLDLPKHAAYAKWLSTGKFVSTRSKTAEKAGPPPPP</sequence>
<organism evidence="6 7">
    <name type="scientific">Powellomyces hirtus</name>
    <dbReference type="NCBI Taxonomy" id="109895"/>
    <lineage>
        <taxon>Eukaryota</taxon>
        <taxon>Fungi</taxon>
        <taxon>Fungi incertae sedis</taxon>
        <taxon>Chytridiomycota</taxon>
        <taxon>Chytridiomycota incertae sedis</taxon>
        <taxon>Chytridiomycetes</taxon>
        <taxon>Spizellomycetales</taxon>
        <taxon>Powellomycetaceae</taxon>
        <taxon>Powellomyces</taxon>
    </lineage>
</organism>
<feature type="compositionally biased region" description="Basic and acidic residues" evidence="4">
    <location>
        <begin position="758"/>
        <end position="775"/>
    </location>
</feature>
<dbReference type="EMBL" id="QEAQ01000008">
    <property type="protein sequence ID" value="TPX61339.1"/>
    <property type="molecule type" value="Genomic_DNA"/>
</dbReference>
<comment type="caution">
    <text evidence="6">The sequence shown here is derived from an EMBL/GenBank/DDBJ whole genome shotgun (WGS) entry which is preliminary data.</text>
</comment>
<dbReference type="Pfam" id="PF02383">
    <property type="entry name" value="Syja_N"/>
    <property type="match status" value="1"/>
</dbReference>
<evidence type="ECO:0000256" key="4">
    <source>
        <dbReference type="SAM" id="MobiDB-lite"/>
    </source>
</evidence>
<dbReference type="PANTHER" id="PTHR45738:SF5">
    <property type="entry name" value="POLYPHOSPHOINOSITIDE PHOSPHATASE"/>
    <property type="match status" value="1"/>
</dbReference>
<keyword evidence="7" id="KW-1185">Reference proteome</keyword>
<dbReference type="PANTHER" id="PTHR45738">
    <property type="entry name" value="POLYPHOSPHOINOSITIDE PHOSPHATASE"/>
    <property type="match status" value="1"/>
</dbReference>
<dbReference type="GO" id="GO:0012505">
    <property type="term" value="C:endomembrane system"/>
    <property type="evidence" value="ECO:0007669"/>
    <property type="project" value="UniProtKB-SubCell"/>
</dbReference>
<evidence type="ECO:0000259" key="5">
    <source>
        <dbReference type="PROSITE" id="PS50275"/>
    </source>
</evidence>
<feature type="region of interest" description="Disordered" evidence="4">
    <location>
        <begin position="732"/>
        <end position="775"/>
    </location>
</feature>
<accession>A0A507EB75</accession>
<reference evidence="6 7" key="1">
    <citation type="journal article" date="2019" name="Sci. Rep.">
        <title>Comparative genomics of chytrid fungi reveal insights into the obligate biotrophic and pathogenic lifestyle of Synchytrium endobioticum.</title>
        <authorList>
            <person name="van de Vossenberg B.T.L.H."/>
            <person name="Warris S."/>
            <person name="Nguyen H.D.T."/>
            <person name="van Gent-Pelzer M.P.E."/>
            <person name="Joly D.L."/>
            <person name="van de Geest H.C."/>
            <person name="Bonants P.J.M."/>
            <person name="Smith D.S."/>
            <person name="Levesque C.A."/>
            <person name="van der Lee T.A.J."/>
        </authorList>
    </citation>
    <scope>NUCLEOTIDE SEQUENCE [LARGE SCALE GENOMIC DNA]</scope>
    <source>
        <strain evidence="6 7">CBS 809.83</strain>
    </source>
</reference>
<dbReference type="PROSITE" id="PS50275">
    <property type="entry name" value="SAC"/>
    <property type="match status" value="1"/>
</dbReference>
<dbReference type="STRING" id="109895.A0A507EB75"/>
<protein>
    <recommendedName>
        <fullName evidence="5">SAC domain-containing protein</fullName>
    </recommendedName>
</protein>
<comment type="subcellular location">
    <subcellularLocation>
        <location evidence="1">Endomembrane system</location>
    </subcellularLocation>
</comment>
<gene>
    <name evidence="6" type="ORF">PhCBS80983_g01231</name>
</gene>
<proteinExistence type="predicted"/>
<evidence type="ECO:0000256" key="2">
    <source>
        <dbReference type="ARBA" id="ARBA00022801"/>
    </source>
</evidence>
<dbReference type="Proteomes" id="UP000318582">
    <property type="component" value="Unassembled WGS sequence"/>
</dbReference>
<keyword evidence="2" id="KW-0378">Hydrolase</keyword>